<dbReference type="NCBIfam" id="TIGR04366">
    <property type="entry name" value="cupin_WbuC"/>
    <property type="match status" value="1"/>
</dbReference>
<dbReference type="SUPFAM" id="SSF51182">
    <property type="entry name" value="RmlC-like cupins"/>
    <property type="match status" value="1"/>
</dbReference>
<dbReference type="Proteomes" id="UP000016480">
    <property type="component" value="Unassembled WGS sequence"/>
</dbReference>
<sequence length="177" mass="20102">MSHLAEFNTSPHLAIDQEKIKELLLKAQSSGSNHYRLCLHQDTNSLIQEMIIVVLKGALFPVHKHPPGKSESIHLIDGELSTFLFDDDGTVIDIMHLSSNSKNPNRSLIQRINGDIWHLPLCTSQYAIYHEIYAGPYDKEQDVAIPPWSPQPQEPAALKQFYQALQDTYLENKNDET</sequence>
<accession>A0A8T0CAV3</accession>
<dbReference type="AlphaFoldDB" id="A0A8T0CAV3"/>
<dbReference type="RefSeq" id="WP_010385637.1">
    <property type="nucleotide sequence ID" value="NZ_AHCD03000034.1"/>
</dbReference>
<reference evidence="2 3" key="1">
    <citation type="journal article" date="2012" name="J. Bacteriol.">
        <title>Genome sequence of the cycloprodigiosin-producing bacterial strain Pseudoalteromonas rubra ATCC 29570(T).</title>
        <authorList>
            <person name="Xie B.B."/>
            <person name="Shu Y.L."/>
            <person name="Qin Q.L."/>
            <person name="Rong J.C."/>
            <person name="Zhang X.Y."/>
            <person name="Chen X.L."/>
            <person name="Zhou B.C."/>
            <person name="Zhang Y.Z."/>
        </authorList>
    </citation>
    <scope>NUCLEOTIDE SEQUENCE [LARGE SCALE GENOMIC DNA]</scope>
    <source>
        <strain evidence="2 3">DSM 6842</strain>
    </source>
</reference>
<dbReference type="InterPro" id="IPR011051">
    <property type="entry name" value="RmlC_Cupin_sf"/>
</dbReference>
<name>A0A8T0CAV3_9GAMM</name>
<gene>
    <name evidence="2" type="ORF">PRUB_a3993</name>
</gene>
<proteinExistence type="predicted"/>
<evidence type="ECO:0000313" key="2">
    <source>
        <dbReference type="EMBL" id="KAF7787125.1"/>
    </source>
</evidence>
<feature type="domain" description="Cupin fold metalloprotein WbuC cupin" evidence="1">
    <location>
        <begin position="15"/>
        <end position="96"/>
    </location>
</feature>
<dbReference type="InterPro" id="IPR027565">
    <property type="entry name" value="Cupin_WbuC"/>
</dbReference>
<protein>
    <recommendedName>
        <fullName evidence="1">Cupin fold metalloprotein WbuC cupin domain-containing protein</fullName>
    </recommendedName>
</protein>
<comment type="caution">
    <text evidence="2">The sequence shown here is derived from an EMBL/GenBank/DDBJ whole genome shotgun (WGS) entry which is preliminary data.</text>
</comment>
<organism evidence="2 3">
    <name type="scientific">Pseudoalteromonas rubra</name>
    <dbReference type="NCBI Taxonomy" id="43658"/>
    <lineage>
        <taxon>Bacteria</taxon>
        <taxon>Pseudomonadati</taxon>
        <taxon>Pseudomonadota</taxon>
        <taxon>Gammaproteobacteria</taxon>
        <taxon>Alteromonadales</taxon>
        <taxon>Pseudoalteromonadaceae</taxon>
        <taxon>Pseudoalteromonas</taxon>
    </lineage>
</organism>
<dbReference type="GeneID" id="61357783"/>
<dbReference type="Pfam" id="PF19480">
    <property type="entry name" value="DUF6016"/>
    <property type="match status" value="1"/>
</dbReference>
<dbReference type="EMBL" id="AHCD03000034">
    <property type="protein sequence ID" value="KAF7787125.1"/>
    <property type="molecule type" value="Genomic_DNA"/>
</dbReference>
<dbReference type="InterPro" id="IPR046058">
    <property type="entry name" value="WbuC_cupin"/>
</dbReference>
<evidence type="ECO:0000313" key="3">
    <source>
        <dbReference type="Proteomes" id="UP000016480"/>
    </source>
</evidence>
<evidence type="ECO:0000259" key="1">
    <source>
        <dbReference type="Pfam" id="PF19480"/>
    </source>
</evidence>